<dbReference type="Proteomes" id="UP000095287">
    <property type="component" value="Unplaced"/>
</dbReference>
<keyword evidence="1" id="KW-1133">Transmembrane helix</keyword>
<evidence type="ECO:0000313" key="3">
    <source>
        <dbReference type="WBParaSite" id="L893_g31221.t1"/>
    </source>
</evidence>
<evidence type="ECO:0000313" key="2">
    <source>
        <dbReference type="Proteomes" id="UP000095287"/>
    </source>
</evidence>
<name>A0A1I7ZZ55_9BILA</name>
<keyword evidence="1" id="KW-0472">Membrane</keyword>
<evidence type="ECO:0000256" key="1">
    <source>
        <dbReference type="SAM" id="Phobius"/>
    </source>
</evidence>
<protein>
    <submittedName>
        <fullName evidence="3">Serpentine receptor class gamma</fullName>
    </submittedName>
</protein>
<organism evidence="2 3">
    <name type="scientific">Steinernema glaseri</name>
    <dbReference type="NCBI Taxonomy" id="37863"/>
    <lineage>
        <taxon>Eukaryota</taxon>
        <taxon>Metazoa</taxon>
        <taxon>Ecdysozoa</taxon>
        <taxon>Nematoda</taxon>
        <taxon>Chromadorea</taxon>
        <taxon>Rhabditida</taxon>
        <taxon>Tylenchina</taxon>
        <taxon>Panagrolaimomorpha</taxon>
        <taxon>Strongyloidoidea</taxon>
        <taxon>Steinernematidae</taxon>
        <taxon>Steinernema</taxon>
    </lineage>
</organism>
<dbReference type="AlphaFoldDB" id="A0A1I7ZZ55"/>
<keyword evidence="2" id="KW-1185">Reference proteome</keyword>
<proteinExistence type="predicted"/>
<dbReference type="WBParaSite" id="L893_g31221.t1">
    <property type="protein sequence ID" value="L893_g31221.t1"/>
    <property type="gene ID" value="L893_g31221"/>
</dbReference>
<keyword evidence="1" id="KW-0812">Transmembrane</keyword>
<feature type="transmembrane region" description="Helical" evidence="1">
    <location>
        <begin position="25"/>
        <end position="50"/>
    </location>
</feature>
<reference evidence="3" key="1">
    <citation type="submission" date="2016-11" db="UniProtKB">
        <authorList>
            <consortium name="WormBaseParasite"/>
        </authorList>
    </citation>
    <scope>IDENTIFICATION</scope>
</reference>
<feature type="transmembrane region" description="Helical" evidence="1">
    <location>
        <begin position="57"/>
        <end position="75"/>
    </location>
</feature>
<sequence>MSASLLVCALFYVNQIEMALDTGYLSINFIASSKCLVLCALTLLSINLTISLQWNKFALYVFYIRFFCETVPYFTDIILSNTIHINLGEYIGPFGALGNATDFTIKTIVYFLICRQNTKVDCLKVAHTVSCMVVNKAPSTTSAGVQMVNSFKVTRAKDTWRPLTPL</sequence>
<accession>A0A1I7ZZ55</accession>